<feature type="domain" description="MEDS" evidence="3">
    <location>
        <begin position="18"/>
        <end position="144"/>
    </location>
</feature>
<gene>
    <name evidence="4" type="ORF">GCM10009613_23530</name>
</gene>
<reference evidence="5" key="1">
    <citation type="journal article" date="2019" name="Int. J. Syst. Evol. Microbiol.">
        <title>The Global Catalogue of Microorganisms (GCM) 10K type strain sequencing project: providing services to taxonomists for standard genome sequencing and annotation.</title>
        <authorList>
            <consortium name="The Broad Institute Genomics Platform"/>
            <consortium name="The Broad Institute Genome Sequencing Center for Infectious Disease"/>
            <person name="Wu L."/>
            <person name="Ma J."/>
        </authorList>
    </citation>
    <scope>NUCLEOTIDE SEQUENCE [LARGE SCALE GENOMIC DNA]</scope>
    <source>
        <strain evidence="5">JCM 11896</strain>
    </source>
</reference>
<comment type="caution">
    <text evidence="4">The sequence shown here is derived from an EMBL/GenBank/DDBJ whole genome shotgun (WGS) entry which is preliminary data.</text>
</comment>
<dbReference type="CDD" id="cd16936">
    <property type="entry name" value="HATPase_RsbW-like"/>
    <property type="match status" value="1"/>
</dbReference>
<dbReference type="InterPro" id="IPR036890">
    <property type="entry name" value="HATPase_C_sf"/>
</dbReference>
<dbReference type="PANTHER" id="PTHR35526:SF3">
    <property type="entry name" value="ANTI-SIGMA-F FACTOR RSBW"/>
    <property type="match status" value="1"/>
</dbReference>
<keyword evidence="4" id="KW-0418">Kinase</keyword>
<evidence type="ECO:0000259" key="2">
    <source>
        <dbReference type="Pfam" id="PF13581"/>
    </source>
</evidence>
<accession>A0ABP4ICZ1</accession>
<dbReference type="SUPFAM" id="SSF55874">
    <property type="entry name" value="ATPase domain of HSP90 chaperone/DNA topoisomerase II/histidine kinase"/>
    <property type="match status" value="1"/>
</dbReference>
<dbReference type="Pfam" id="PF14417">
    <property type="entry name" value="MEDS"/>
    <property type="match status" value="1"/>
</dbReference>
<keyword evidence="4" id="KW-0808">Transferase</keyword>
<keyword evidence="1" id="KW-0723">Serine/threonine-protein kinase</keyword>
<feature type="domain" description="Histidine kinase/HSP90-like ATPase" evidence="2">
    <location>
        <begin position="200"/>
        <end position="317"/>
    </location>
</feature>
<dbReference type="PANTHER" id="PTHR35526">
    <property type="entry name" value="ANTI-SIGMA-F FACTOR RSBW-RELATED"/>
    <property type="match status" value="1"/>
</dbReference>
<dbReference type="InterPro" id="IPR003594">
    <property type="entry name" value="HATPase_dom"/>
</dbReference>
<evidence type="ECO:0000313" key="4">
    <source>
        <dbReference type="EMBL" id="GAA1387596.1"/>
    </source>
</evidence>
<evidence type="ECO:0000256" key="1">
    <source>
        <dbReference type="ARBA" id="ARBA00022527"/>
    </source>
</evidence>
<dbReference type="InterPro" id="IPR025847">
    <property type="entry name" value="MEDS_domain"/>
</dbReference>
<evidence type="ECO:0000259" key="3">
    <source>
        <dbReference type="Pfam" id="PF14417"/>
    </source>
</evidence>
<dbReference type="EMBL" id="BAAAJK010000007">
    <property type="protein sequence ID" value="GAA1387596.1"/>
    <property type="molecule type" value="Genomic_DNA"/>
</dbReference>
<dbReference type="Pfam" id="PF13581">
    <property type="entry name" value="HATPase_c_2"/>
    <property type="match status" value="1"/>
</dbReference>
<dbReference type="GO" id="GO:0016301">
    <property type="term" value="F:kinase activity"/>
    <property type="evidence" value="ECO:0007669"/>
    <property type="project" value="UniProtKB-KW"/>
</dbReference>
<organism evidence="4 5">
    <name type="scientific">Pseudonocardia kongjuensis</name>
    <dbReference type="NCBI Taxonomy" id="102227"/>
    <lineage>
        <taxon>Bacteria</taxon>
        <taxon>Bacillati</taxon>
        <taxon>Actinomycetota</taxon>
        <taxon>Actinomycetes</taxon>
        <taxon>Pseudonocardiales</taxon>
        <taxon>Pseudonocardiaceae</taxon>
        <taxon>Pseudonocardia</taxon>
    </lineage>
</organism>
<dbReference type="Proteomes" id="UP001501414">
    <property type="component" value="Unassembled WGS sequence"/>
</dbReference>
<keyword evidence="5" id="KW-1185">Reference proteome</keyword>
<name>A0ABP4ICZ1_9PSEU</name>
<dbReference type="Gene3D" id="3.30.565.10">
    <property type="entry name" value="Histidine kinase-like ATPase, C-terminal domain"/>
    <property type="match status" value="1"/>
</dbReference>
<protein>
    <submittedName>
        <fullName evidence="4">Sensor histidine kinase</fullName>
    </submittedName>
</protein>
<evidence type="ECO:0000313" key="5">
    <source>
        <dbReference type="Proteomes" id="UP001501414"/>
    </source>
</evidence>
<proteinExistence type="predicted"/>
<sequence>MPMSSPPTTQDPPPGLVHRAVPYRTPEHQAQVLTGPVTGALERGRRAIVVVEPRCRAELERALGDEAGVRYVRPEELHSAPPFTVAGRWSRTVRDAIAEGASGVCAVAQPVALPGADPSYWTRLDLAIGYAMRALPVEMLCCFADQDGAREQAGALHDEFLVDGAAVPSTHRRDDHELLQENPQRPPADLGEPLLVEPVELHRLSGMRHTVRREGQLSGLGPARVEDLVLAVNELVSNGIEHGSGCPVLRMWRTPAGLVAEMTDTVPGRLAFPGLAAPPPSGERGRGLWLASELADVLQVWTADDDPGQVQGTVVRVVMNPP</sequence>
<dbReference type="InterPro" id="IPR050267">
    <property type="entry name" value="Anti-sigma-factor_SerPK"/>
</dbReference>